<dbReference type="GO" id="GO:0000150">
    <property type="term" value="F:DNA strand exchange activity"/>
    <property type="evidence" value="ECO:0007669"/>
    <property type="project" value="InterPro"/>
</dbReference>
<dbReference type="AlphaFoldDB" id="A0A158JEV9"/>
<dbReference type="PANTHER" id="PTHR30461:SF23">
    <property type="entry name" value="DNA RECOMBINASE-RELATED"/>
    <property type="match status" value="1"/>
</dbReference>
<feature type="domain" description="Resolvase/invertase-type recombinase catalytic" evidence="1">
    <location>
        <begin position="12"/>
        <end position="160"/>
    </location>
</feature>
<dbReference type="OrthoDB" id="8782062at2"/>
<dbReference type="InterPro" id="IPR041657">
    <property type="entry name" value="HTH_17"/>
</dbReference>
<dbReference type="EMBL" id="FCNW02000087">
    <property type="protein sequence ID" value="SAL67367.1"/>
    <property type="molecule type" value="Genomic_DNA"/>
</dbReference>
<dbReference type="Pfam" id="PF00239">
    <property type="entry name" value="Resolvase"/>
    <property type="match status" value="1"/>
</dbReference>
<dbReference type="STRING" id="326474.AWB65_06504"/>
<dbReference type="InterPro" id="IPR025827">
    <property type="entry name" value="Zn_ribbon_recom_dom"/>
</dbReference>
<feature type="domain" description="Recombinase" evidence="2">
    <location>
        <begin position="167"/>
        <end position="312"/>
    </location>
</feature>
<dbReference type="RefSeq" id="WP_087670959.1">
    <property type="nucleotide sequence ID" value="NZ_FCNW02000087.1"/>
</dbReference>
<dbReference type="SUPFAM" id="SSF53041">
    <property type="entry name" value="Resolvase-like"/>
    <property type="match status" value="1"/>
</dbReference>
<evidence type="ECO:0000259" key="2">
    <source>
        <dbReference type="PROSITE" id="PS51737"/>
    </source>
</evidence>
<dbReference type="PROSITE" id="PS51736">
    <property type="entry name" value="RECOMBINASES_3"/>
    <property type="match status" value="1"/>
</dbReference>
<gene>
    <name evidence="3" type="ORF">AWB65_06504</name>
</gene>
<dbReference type="GO" id="GO:0003677">
    <property type="term" value="F:DNA binding"/>
    <property type="evidence" value="ECO:0007669"/>
    <property type="project" value="InterPro"/>
</dbReference>
<dbReference type="InterPro" id="IPR050639">
    <property type="entry name" value="SSR_resolvase"/>
</dbReference>
<dbReference type="Proteomes" id="UP000054977">
    <property type="component" value="Unassembled WGS sequence"/>
</dbReference>
<keyword evidence="4" id="KW-1185">Reference proteome</keyword>
<dbReference type="InterPro" id="IPR038109">
    <property type="entry name" value="DNA_bind_recomb_sf"/>
</dbReference>
<evidence type="ECO:0008006" key="5">
    <source>
        <dbReference type="Google" id="ProtNLM"/>
    </source>
</evidence>
<name>A0A158JEV9_9BURK</name>
<proteinExistence type="predicted"/>
<dbReference type="Gene3D" id="3.40.50.1390">
    <property type="entry name" value="Resolvase, N-terminal catalytic domain"/>
    <property type="match status" value="1"/>
</dbReference>
<dbReference type="Pfam" id="PF13408">
    <property type="entry name" value="Zn_ribbon_recom"/>
    <property type="match status" value="1"/>
</dbReference>
<dbReference type="CDD" id="cd00338">
    <property type="entry name" value="Ser_Recombinase"/>
    <property type="match status" value="1"/>
</dbReference>
<dbReference type="SMART" id="SM00857">
    <property type="entry name" value="Resolvase"/>
    <property type="match status" value="1"/>
</dbReference>
<sequence length="686" mass="77592">MNKIRSEHLSRLAYVYVRQSTLDQVQHNHESQIRQYGLADRARGLGWPEVTVIDDDLGRSGSGIHRPGFERLLAALCSGAVGAVFCIEASRLARNGRDWHTLLEFCRLVGTILVDEDGVYDPREPNDRLLLGMKGTLSEMELSTFRQRSQAALDQKAKRGELFMTAPIGYMRVSNNRIEKDPDRRIREALDLVFRKFREFGSVRQVLIWFREERIELPAASYGPEGRYIVWKLPVYNTLWHVLTNPTYGGAYAFGKTKTIVRIESGRKRLYSGTHVNREEWQVLIVEHHAGYISWDEYESNRKLITDNANMKGNMVRGAVKRGGTLLAGLIRCGHCGRKLHVAYSGTKGDIGRYSCQGSMINHGGPRCISFGALRVDQRVAEEVLHRLEPLGIRASLDAIERKRLNEDERVRHKELALEQARYEAARARRQYDAIDPDNRLVASELERRWNDALATQAQRQGELDSLREQPADSLSAAARDELMRLGTDLPRLWNHPASAIEIKKRILRTVLKEIVVVKQDHTIRVLLHWQGGDHTELEFETNRAGQHRWATDVGTIDIVRALARTLADQGIAAVVNRLGKRTAKGLSWTAARICILRKDHAIAAYREGERQDRDELNVSEVAALLGVSAPTVFRLIRIKRLPATQACLGAPWILRRVDVEALITARGAIEGPQSGDPNQLSIDLQ</sequence>
<protein>
    <recommendedName>
        <fullName evidence="5">Resolvase domain-containing protein</fullName>
    </recommendedName>
</protein>
<organism evidence="3 4">
    <name type="scientific">Caballeronia humi</name>
    <dbReference type="NCBI Taxonomy" id="326474"/>
    <lineage>
        <taxon>Bacteria</taxon>
        <taxon>Pseudomonadati</taxon>
        <taxon>Pseudomonadota</taxon>
        <taxon>Betaproteobacteria</taxon>
        <taxon>Burkholderiales</taxon>
        <taxon>Burkholderiaceae</taxon>
        <taxon>Caballeronia</taxon>
    </lineage>
</organism>
<reference evidence="3" key="1">
    <citation type="submission" date="2016-01" db="EMBL/GenBank/DDBJ databases">
        <authorList>
            <person name="Peeters C."/>
        </authorList>
    </citation>
    <scope>NUCLEOTIDE SEQUENCE [LARGE SCALE GENOMIC DNA]</scope>
    <source>
        <strain evidence="3">LMG 22934</strain>
    </source>
</reference>
<dbReference type="Pfam" id="PF07508">
    <property type="entry name" value="Recombinase"/>
    <property type="match status" value="1"/>
</dbReference>
<dbReference type="InterPro" id="IPR006119">
    <property type="entry name" value="Resolv_N"/>
</dbReference>
<dbReference type="Gene3D" id="3.90.1750.20">
    <property type="entry name" value="Putative Large Serine Recombinase, Chain B, Domain 2"/>
    <property type="match status" value="1"/>
</dbReference>
<dbReference type="InterPro" id="IPR036162">
    <property type="entry name" value="Resolvase-like_N_sf"/>
</dbReference>
<dbReference type="InterPro" id="IPR011109">
    <property type="entry name" value="DNA_bind_recombinase_dom"/>
</dbReference>
<evidence type="ECO:0000313" key="3">
    <source>
        <dbReference type="EMBL" id="SAL67367.1"/>
    </source>
</evidence>
<dbReference type="PANTHER" id="PTHR30461">
    <property type="entry name" value="DNA-INVERTASE FROM LAMBDOID PROPHAGE"/>
    <property type="match status" value="1"/>
</dbReference>
<dbReference type="PROSITE" id="PS51737">
    <property type="entry name" value="RECOMBINASE_DNA_BIND"/>
    <property type="match status" value="1"/>
</dbReference>
<accession>A0A158JEV9</accession>
<comment type="caution">
    <text evidence="3">The sequence shown here is derived from an EMBL/GenBank/DDBJ whole genome shotgun (WGS) entry which is preliminary data.</text>
</comment>
<dbReference type="Pfam" id="PF12728">
    <property type="entry name" value="HTH_17"/>
    <property type="match status" value="1"/>
</dbReference>
<evidence type="ECO:0000313" key="4">
    <source>
        <dbReference type="Proteomes" id="UP000054977"/>
    </source>
</evidence>
<evidence type="ECO:0000259" key="1">
    <source>
        <dbReference type="PROSITE" id="PS51736"/>
    </source>
</evidence>